<dbReference type="GO" id="GO:0008658">
    <property type="term" value="F:penicillin binding"/>
    <property type="evidence" value="ECO:0007669"/>
    <property type="project" value="InterPro"/>
</dbReference>
<evidence type="ECO:0000259" key="11">
    <source>
        <dbReference type="Pfam" id="PF00905"/>
    </source>
</evidence>
<keyword evidence="10" id="KW-1133">Transmembrane helix</keyword>
<proteinExistence type="predicted"/>
<dbReference type="GO" id="GO:0006508">
    <property type="term" value="P:proteolysis"/>
    <property type="evidence" value="ECO:0007669"/>
    <property type="project" value="UniProtKB-KW"/>
</dbReference>
<dbReference type="GO" id="GO:0009002">
    <property type="term" value="F:serine-type D-Ala-D-Ala carboxypeptidase activity"/>
    <property type="evidence" value="ECO:0007669"/>
    <property type="project" value="UniProtKB-EC"/>
</dbReference>
<feature type="compositionally biased region" description="Acidic residues" evidence="9">
    <location>
        <begin position="745"/>
        <end position="756"/>
    </location>
</feature>
<keyword evidence="10" id="KW-0812">Transmembrane</keyword>
<keyword evidence="4" id="KW-0808">Transferase</keyword>
<keyword evidence="5" id="KW-0378">Hydrolase</keyword>
<evidence type="ECO:0000256" key="6">
    <source>
        <dbReference type="ARBA" id="ARBA00023268"/>
    </source>
</evidence>
<evidence type="ECO:0000256" key="3">
    <source>
        <dbReference type="ARBA" id="ARBA00022676"/>
    </source>
</evidence>
<dbReference type="Pfam" id="PF00912">
    <property type="entry name" value="Transgly"/>
    <property type="match status" value="1"/>
</dbReference>
<keyword evidence="1 13" id="KW-0121">Carboxypeptidase</keyword>
<dbReference type="STRING" id="479432.Sros_9363"/>
<dbReference type="SUPFAM" id="SSF56601">
    <property type="entry name" value="beta-lactamase/transpeptidase-like"/>
    <property type="match status" value="1"/>
</dbReference>
<protein>
    <submittedName>
        <fullName evidence="13">Membrane carboxypeptidase (Penicillin-binding protein)-like protein</fullName>
    </submittedName>
</protein>
<dbReference type="InterPro" id="IPR001264">
    <property type="entry name" value="Glyco_trans_51"/>
</dbReference>
<gene>
    <name evidence="13" type="ordered locus">Sros_9363</name>
</gene>
<evidence type="ECO:0000256" key="7">
    <source>
        <dbReference type="ARBA" id="ARBA00034000"/>
    </source>
</evidence>
<dbReference type="CAZy" id="GT51">
    <property type="family name" value="Glycosyltransferase Family 51"/>
</dbReference>
<evidence type="ECO:0000256" key="4">
    <source>
        <dbReference type="ARBA" id="ARBA00022679"/>
    </source>
</evidence>
<evidence type="ECO:0000256" key="8">
    <source>
        <dbReference type="ARBA" id="ARBA00049902"/>
    </source>
</evidence>
<feature type="domain" description="Penicillin-binding protein transpeptidase" evidence="11">
    <location>
        <begin position="423"/>
        <end position="679"/>
    </location>
</feature>
<comment type="catalytic activity">
    <reaction evidence="8">
        <text>[GlcNAc-(1-&gt;4)-Mur2Ac(oyl-L-Ala-gamma-D-Glu-L-Lys-D-Ala-D-Ala)](n)-di-trans,octa-cis-undecaprenyl diphosphate + beta-D-GlcNAc-(1-&gt;4)-Mur2Ac(oyl-L-Ala-gamma-D-Glu-L-Lys-D-Ala-D-Ala)-di-trans,octa-cis-undecaprenyl diphosphate = [GlcNAc-(1-&gt;4)-Mur2Ac(oyl-L-Ala-gamma-D-Glu-L-Lys-D-Ala-D-Ala)](n+1)-di-trans,octa-cis-undecaprenyl diphosphate + di-trans,octa-cis-undecaprenyl diphosphate + H(+)</text>
        <dbReference type="Rhea" id="RHEA:23708"/>
        <dbReference type="Rhea" id="RHEA-COMP:9602"/>
        <dbReference type="Rhea" id="RHEA-COMP:9603"/>
        <dbReference type="ChEBI" id="CHEBI:15378"/>
        <dbReference type="ChEBI" id="CHEBI:58405"/>
        <dbReference type="ChEBI" id="CHEBI:60033"/>
        <dbReference type="ChEBI" id="CHEBI:78435"/>
        <dbReference type="EC" id="2.4.99.28"/>
    </reaction>
</comment>
<evidence type="ECO:0000313" key="14">
    <source>
        <dbReference type="Proteomes" id="UP000002029"/>
    </source>
</evidence>
<dbReference type="InterPro" id="IPR012338">
    <property type="entry name" value="Beta-lactam/transpept-like"/>
</dbReference>
<dbReference type="RefSeq" id="WP_012895707.1">
    <property type="nucleotide sequence ID" value="NC_013595.1"/>
</dbReference>
<feature type="compositionally biased region" description="Gly residues" evidence="9">
    <location>
        <begin position="61"/>
        <end position="84"/>
    </location>
</feature>
<dbReference type="InterPro" id="IPR001460">
    <property type="entry name" value="PCN-bd_Tpept"/>
</dbReference>
<feature type="compositionally biased region" description="Basic and acidic residues" evidence="9">
    <location>
        <begin position="1"/>
        <end position="16"/>
    </location>
</feature>
<dbReference type="eggNOG" id="COG0744">
    <property type="taxonomic scope" value="Bacteria"/>
</dbReference>
<keyword evidence="10" id="KW-0472">Membrane</keyword>
<dbReference type="Gene3D" id="3.40.710.10">
    <property type="entry name" value="DD-peptidase/beta-lactamase superfamily"/>
    <property type="match status" value="1"/>
</dbReference>
<feature type="region of interest" description="Disordered" evidence="9">
    <location>
        <begin position="711"/>
        <end position="822"/>
    </location>
</feature>
<keyword evidence="2" id="KW-0645">Protease</keyword>
<feature type="compositionally biased region" description="Gly residues" evidence="9">
    <location>
        <begin position="789"/>
        <end position="803"/>
    </location>
</feature>
<evidence type="ECO:0000256" key="10">
    <source>
        <dbReference type="SAM" id="Phobius"/>
    </source>
</evidence>
<dbReference type="HOGENOM" id="CLU_006354_6_0_11"/>
<dbReference type="GO" id="GO:0009252">
    <property type="term" value="P:peptidoglycan biosynthetic process"/>
    <property type="evidence" value="ECO:0007669"/>
    <property type="project" value="TreeGrafter"/>
</dbReference>
<dbReference type="InterPro" id="IPR023346">
    <property type="entry name" value="Lysozyme-like_dom_sf"/>
</dbReference>
<evidence type="ECO:0000256" key="5">
    <source>
        <dbReference type="ARBA" id="ARBA00022801"/>
    </source>
</evidence>
<dbReference type="InterPro" id="IPR050396">
    <property type="entry name" value="Glycosyltr_51/Transpeptidase"/>
</dbReference>
<keyword evidence="3" id="KW-0328">Glycosyltransferase</keyword>
<dbReference type="GO" id="GO:0008955">
    <property type="term" value="F:peptidoglycan glycosyltransferase activity"/>
    <property type="evidence" value="ECO:0007669"/>
    <property type="project" value="UniProtKB-EC"/>
</dbReference>
<dbReference type="Gene3D" id="1.10.3810.10">
    <property type="entry name" value="Biosynthetic peptidoglycan transglycosylase-like"/>
    <property type="match status" value="1"/>
</dbReference>
<feature type="transmembrane region" description="Helical" evidence="10">
    <location>
        <begin position="105"/>
        <end position="126"/>
    </location>
</feature>
<evidence type="ECO:0000259" key="12">
    <source>
        <dbReference type="Pfam" id="PF00912"/>
    </source>
</evidence>
<dbReference type="KEGG" id="sro:Sros_9363"/>
<dbReference type="PANTHER" id="PTHR32282">
    <property type="entry name" value="BINDING PROTEIN TRANSPEPTIDASE, PUTATIVE-RELATED"/>
    <property type="match status" value="1"/>
</dbReference>
<comment type="catalytic activity">
    <reaction evidence="7">
        <text>Preferential cleavage: (Ac)2-L-Lys-D-Ala-|-D-Ala. Also transpeptidation of peptidyl-alanyl moieties that are N-acyl substituents of D-alanine.</text>
        <dbReference type="EC" id="3.4.16.4"/>
    </reaction>
</comment>
<evidence type="ECO:0000256" key="9">
    <source>
        <dbReference type="SAM" id="MobiDB-lite"/>
    </source>
</evidence>
<accession>D2BEE4</accession>
<dbReference type="Proteomes" id="UP000002029">
    <property type="component" value="Chromosome"/>
</dbReference>
<evidence type="ECO:0000256" key="1">
    <source>
        <dbReference type="ARBA" id="ARBA00022645"/>
    </source>
</evidence>
<dbReference type="Pfam" id="PF00905">
    <property type="entry name" value="Transpeptidase"/>
    <property type="match status" value="1"/>
</dbReference>
<reference evidence="13 14" key="1">
    <citation type="journal article" date="2010" name="Stand. Genomic Sci.">
        <title>Complete genome sequence of Streptosporangium roseum type strain (NI 9100).</title>
        <authorList>
            <person name="Nolan M."/>
            <person name="Sikorski J."/>
            <person name="Jando M."/>
            <person name="Lucas S."/>
            <person name="Lapidus A."/>
            <person name="Glavina Del Rio T."/>
            <person name="Chen F."/>
            <person name="Tice H."/>
            <person name="Pitluck S."/>
            <person name="Cheng J.F."/>
            <person name="Chertkov O."/>
            <person name="Sims D."/>
            <person name="Meincke L."/>
            <person name="Brettin T."/>
            <person name="Han C."/>
            <person name="Detter J.C."/>
            <person name="Bruce D."/>
            <person name="Goodwin L."/>
            <person name="Land M."/>
            <person name="Hauser L."/>
            <person name="Chang Y.J."/>
            <person name="Jeffries C.D."/>
            <person name="Ivanova N."/>
            <person name="Mavromatis K."/>
            <person name="Mikhailova N."/>
            <person name="Chen A."/>
            <person name="Palaniappan K."/>
            <person name="Chain P."/>
            <person name="Rohde M."/>
            <person name="Goker M."/>
            <person name="Bristow J."/>
            <person name="Eisen J.A."/>
            <person name="Markowitz V."/>
            <person name="Hugenholtz P."/>
            <person name="Kyrpides N.C."/>
            <person name="Klenk H.P."/>
        </authorList>
    </citation>
    <scope>NUCLEOTIDE SEQUENCE [LARGE SCALE GENOMIC DNA]</scope>
    <source>
        <strain evidence="14">ATCC 12428 / DSM 43021 / JCM 3005 / NI 9100</strain>
    </source>
</reference>
<keyword evidence="6" id="KW-0511">Multifunctional enzyme</keyword>
<dbReference type="InterPro" id="IPR036950">
    <property type="entry name" value="PBP_transglycosylase"/>
</dbReference>
<name>D2BEE4_STRRD</name>
<feature type="region of interest" description="Disordered" evidence="9">
    <location>
        <begin position="1"/>
        <end position="95"/>
    </location>
</feature>
<evidence type="ECO:0000313" key="13">
    <source>
        <dbReference type="EMBL" id="ACZ91981.1"/>
    </source>
</evidence>
<dbReference type="PANTHER" id="PTHR32282:SF34">
    <property type="entry name" value="PENICILLIN-BINDING PROTEIN 1A"/>
    <property type="match status" value="1"/>
</dbReference>
<dbReference type="OrthoDB" id="7911552at2"/>
<feature type="domain" description="Glycosyl transferase family 51" evidence="12">
    <location>
        <begin position="155"/>
        <end position="329"/>
    </location>
</feature>
<dbReference type="EMBL" id="CP001814">
    <property type="protein sequence ID" value="ACZ91981.1"/>
    <property type="molecule type" value="Genomic_DNA"/>
</dbReference>
<dbReference type="GO" id="GO:0030288">
    <property type="term" value="C:outer membrane-bounded periplasmic space"/>
    <property type="evidence" value="ECO:0007669"/>
    <property type="project" value="TreeGrafter"/>
</dbReference>
<sequence length="822" mass="87553">MRRRDPDPAPGRRPEAAFEDTQAMLAAQARSERSPGSGPGGRSRRGRAGRAVAAEDTVVSGGPGGPGGPGGRGGRGPGGRGPGDGDGDDEPDSRGWKRFVPSWKIVLASFTVVTAGVFGMIAVGYANTPVPSATDKQDSVDDQGSVIYYSDKTPLARLGVKRTLVTIDKIPRHVQDAVIAAENRSFREDNGIDFKGMARSLWSTVSGEQVQGASTITQQMARNYYDGLSQERSIQRKVKEIFVAIKLDKEISKEEILTQYLNTIYFGRGAHGIQAAAQAFFNKDVDKLTPEMAAYLAGRIQNPDAFDRAENAKNLASTQERYDYVIKGMAQIDPAKYGSLPAKSPTAPKRIAVRNKDYYAGIKGYMITEVLRELKRKGISQEDVERGGYKIYSTFDKRLMLAAKKAVQENTSGLSSEIHTGLAAVDPRNGRVVAFYGGPNFLKREWNDAFMSEKQAASAFKPYVLAAWLEAGNSLNSYLLGKGPIKAPGTNDIKNSHDIPGGSVNTIRATAESVNTAFVQMGMEVGLEEVVKIAAGAGIGEDNLQKTVKDHAFALTIGSGPVTPVQQAGGYSIFANEGKHFENHVVIKVVDRDKTVVLPESTQHTQVISPDSAADAIVALEQVVKDPRGTGRAAALYDRPVAGKTGTNDENKEAWFVGFTPQLSTAVGMYRQDKKTNAEESLGAEIQGATYPTRVWHAFMAEAMKGKEVIPFPPRANVGTDNNIVPKPTPTPTPSPTPDPFGTEDPGDDGIPEDLGDQQPSPDDQGCLPGDITCDSTGDDTGFPDENGDGGGDGGGGDIGSNGGAPAAVAPDPRGRPSGQRP</sequence>
<evidence type="ECO:0000256" key="2">
    <source>
        <dbReference type="ARBA" id="ARBA00022670"/>
    </source>
</evidence>
<organism evidence="13 14">
    <name type="scientific">Streptosporangium roseum (strain ATCC 12428 / DSM 43021 / JCM 3005 / KCTC 9067 / NCIMB 10171 / NRRL 2505 / NI 9100)</name>
    <dbReference type="NCBI Taxonomy" id="479432"/>
    <lineage>
        <taxon>Bacteria</taxon>
        <taxon>Bacillati</taxon>
        <taxon>Actinomycetota</taxon>
        <taxon>Actinomycetes</taxon>
        <taxon>Streptosporangiales</taxon>
        <taxon>Streptosporangiaceae</taxon>
        <taxon>Streptosporangium</taxon>
    </lineage>
</organism>
<dbReference type="SUPFAM" id="SSF53955">
    <property type="entry name" value="Lysozyme-like"/>
    <property type="match status" value="1"/>
</dbReference>
<feature type="compositionally biased region" description="Pro residues" evidence="9">
    <location>
        <begin position="727"/>
        <end position="739"/>
    </location>
</feature>
<dbReference type="AlphaFoldDB" id="D2BEE4"/>
<keyword evidence="14" id="KW-1185">Reference proteome</keyword>